<protein>
    <submittedName>
        <fullName evidence="1">Uncharacterized protein</fullName>
    </submittedName>
</protein>
<sequence length="624" mass="73211">MTNKQPNDRNDVSSTTSTSATQKKQYNRRYYATHKEKNKVSKFYIGDVFQSDSLIPLVGDRSIERIPLSPLQTNSCLMTQMPKEKVSCTSNEKRKEYNKLYYARCKERGKRISNGSQTTQTPTAEVDKVMLETLEGVHVPPLALLPQISDVIDQTSTLVENIDEDLYNFVYDVELDQRVYNRPTTSEVAGIWVEGNDNITSYKRSIVVYGRSECSQNIQPYFGCYDPLSYPLFFPNGESGWHSNIPRHRVLINEVHDGHDNINEETEDSNTRSGRKTVAMREYYCYKFQIQNTENVLLFGGRLLQQFAVDVYIKLETSRLQFYERNQAKIRADLYQEDLKEQLFKKHLIGEFKAYVYVIEFQKRGLPHANFLLIMHTQHKINNPDHYDKVVCAEIPDMLRHTKLHEIVAKHMIHGPCGRLQTNSPCMQGDPKSCRFRYLRQFNELTTQGDDAYPLYRRRNNEINVNVRGKNLDNRWVVPYNPRLLMMFNCHMNVEVCSSIKSVKYLFKYVYKGHDKQVIQIDPDEQWVVINEIKRFQDARYVSPPEAMWHIFSFSLSQIHPVVLALQFHLPNKQMVRFSDDDIMSEIVDREKDKKTMLTAFFETNRVDAAARQFLYKYFPKHFT</sequence>
<reference evidence="2" key="1">
    <citation type="journal article" date="2022" name="Mol. Ecol. Resour.">
        <title>The genomes of chicory, endive, great burdock and yacon provide insights into Asteraceae palaeo-polyploidization history and plant inulin production.</title>
        <authorList>
            <person name="Fan W."/>
            <person name="Wang S."/>
            <person name="Wang H."/>
            <person name="Wang A."/>
            <person name="Jiang F."/>
            <person name="Liu H."/>
            <person name="Zhao H."/>
            <person name="Xu D."/>
            <person name="Zhang Y."/>
        </authorList>
    </citation>
    <scope>NUCLEOTIDE SEQUENCE [LARGE SCALE GENOMIC DNA]</scope>
    <source>
        <strain evidence="2">cv. Yunnan</strain>
    </source>
</reference>
<gene>
    <name evidence="1" type="ORF">L1987_10501</name>
</gene>
<dbReference type="EMBL" id="CM042020">
    <property type="protein sequence ID" value="KAI3822900.1"/>
    <property type="molecule type" value="Genomic_DNA"/>
</dbReference>
<accession>A0ACB9JS97</accession>
<comment type="caution">
    <text evidence="1">The sequence shown here is derived from an EMBL/GenBank/DDBJ whole genome shotgun (WGS) entry which is preliminary data.</text>
</comment>
<name>A0ACB9JS97_9ASTR</name>
<evidence type="ECO:0000313" key="1">
    <source>
        <dbReference type="EMBL" id="KAI3822900.1"/>
    </source>
</evidence>
<reference evidence="1 2" key="2">
    <citation type="journal article" date="2022" name="Mol. Ecol. Resour.">
        <title>The genomes of chicory, endive, great burdock and yacon provide insights into Asteraceae paleo-polyploidization history and plant inulin production.</title>
        <authorList>
            <person name="Fan W."/>
            <person name="Wang S."/>
            <person name="Wang H."/>
            <person name="Wang A."/>
            <person name="Jiang F."/>
            <person name="Liu H."/>
            <person name="Zhao H."/>
            <person name="Xu D."/>
            <person name="Zhang Y."/>
        </authorList>
    </citation>
    <scope>NUCLEOTIDE SEQUENCE [LARGE SCALE GENOMIC DNA]</scope>
    <source>
        <strain evidence="2">cv. Yunnan</strain>
        <tissue evidence="1">Leaves</tissue>
    </source>
</reference>
<keyword evidence="2" id="KW-1185">Reference proteome</keyword>
<proteinExistence type="predicted"/>
<evidence type="ECO:0000313" key="2">
    <source>
        <dbReference type="Proteomes" id="UP001056120"/>
    </source>
</evidence>
<dbReference type="Proteomes" id="UP001056120">
    <property type="component" value="Linkage Group LG03"/>
</dbReference>
<organism evidence="1 2">
    <name type="scientific">Smallanthus sonchifolius</name>
    <dbReference type="NCBI Taxonomy" id="185202"/>
    <lineage>
        <taxon>Eukaryota</taxon>
        <taxon>Viridiplantae</taxon>
        <taxon>Streptophyta</taxon>
        <taxon>Embryophyta</taxon>
        <taxon>Tracheophyta</taxon>
        <taxon>Spermatophyta</taxon>
        <taxon>Magnoliopsida</taxon>
        <taxon>eudicotyledons</taxon>
        <taxon>Gunneridae</taxon>
        <taxon>Pentapetalae</taxon>
        <taxon>asterids</taxon>
        <taxon>campanulids</taxon>
        <taxon>Asterales</taxon>
        <taxon>Asteraceae</taxon>
        <taxon>Asteroideae</taxon>
        <taxon>Heliantheae alliance</taxon>
        <taxon>Millerieae</taxon>
        <taxon>Smallanthus</taxon>
    </lineage>
</organism>